<dbReference type="EMBL" id="JANDBC010000002">
    <property type="protein sequence ID" value="MCP9291907.1"/>
    <property type="molecule type" value="Genomic_DNA"/>
</dbReference>
<evidence type="ECO:0000256" key="6">
    <source>
        <dbReference type="SAM" id="Phobius"/>
    </source>
</evidence>
<dbReference type="PANTHER" id="PTHR43531">
    <property type="entry name" value="PROTEIN ICFG"/>
    <property type="match status" value="1"/>
</dbReference>
<accession>A0A9X2L442</accession>
<dbReference type="GO" id="GO:0005886">
    <property type="term" value="C:plasma membrane"/>
    <property type="evidence" value="ECO:0007669"/>
    <property type="project" value="TreeGrafter"/>
</dbReference>
<keyword evidence="6" id="KW-1133">Transmembrane helix</keyword>
<dbReference type="Pfam" id="PF00015">
    <property type="entry name" value="MCPsignal"/>
    <property type="match status" value="1"/>
</dbReference>
<dbReference type="InterPro" id="IPR004089">
    <property type="entry name" value="MCPsignal_dom"/>
</dbReference>
<dbReference type="PROSITE" id="PS50111">
    <property type="entry name" value="CHEMOTAXIS_TRANSDUC_2"/>
    <property type="match status" value="1"/>
</dbReference>
<keyword evidence="3" id="KW-0807">Transducer</keyword>
<feature type="coiled-coil region" evidence="4">
    <location>
        <begin position="123"/>
        <end position="157"/>
    </location>
</feature>
<evidence type="ECO:0000256" key="5">
    <source>
        <dbReference type="SAM" id="MobiDB-lite"/>
    </source>
</evidence>
<feature type="coiled-coil region" evidence="4">
    <location>
        <begin position="272"/>
        <end position="309"/>
    </location>
</feature>
<comment type="similarity">
    <text evidence="2">Belongs to the methyl-accepting chemotaxis (MCP) protein family.</text>
</comment>
<evidence type="ECO:0000256" key="4">
    <source>
        <dbReference type="SAM" id="Coils"/>
    </source>
</evidence>
<feature type="region of interest" description="Disordered" evidence="5">
    <location>
        <begin position="510"/>
        <end position="588"/>
    </location>
</feature>
<keyword evidence="6" id="KW-0472">Membrane</keyword>
<dbReference type="RefSeq" id="WP_255134781.1">
    <property type="nucleotide sequence ID" value="NZ_JANDBC010000002.1"/>
</dbReference>
<evidence type="ECO:0000256" key="1">
    <source>
        <dbReference type="ARBA" id="ARBA00022500"/>
    </source>
</evidence>
<evidence type="ECO:0000256" key="3">
    <source>
        <dbReference type="PROSITE-ProRule" id="PRU00284"/>
    </source>
</evidence>
<evidence type="ECO:0000313" key="9">
    <source>
        <dbReference type="Proteomes" id="UP001139125"/>
    </source>
</evidence>
<dbReference type="Gene3D" id="1.10.287.950">
    <property type="entry name" value="Methyl-accepting chemotaxis protein"/>
    <property type="match status" value="1"/>
</dbReference>
<dbReference type="CDD" id="cd11386">
    <property type="entry name" value="MCP_signal"/>
    <property type="match status" value="1"/>
</dbReference>
<dbReference type="GO" id="GO:0006935">
    <property type="term" value="P:chemotaxis"/>
    <property type="evidence" value="ECO:0007669"/>
    <property type="project" value="UniProtKB-KW"/>
</dbReference>
<feature type="compositionally biased region" description="Polar residues" evidence="5">
    <location>
        <begin position="516"/>
        <end position="526"/>
    </location>
</feature>
<reference evidence="8" key="1">
    <citation type="submission" date="2022-06" db="EMBL/GenBank/DDBJ databases">
        <title>Gracilimonas sp. CAU 1638 isolated from sea sediment.</title>
        <authorList>
            <person name="Kim W."/>
        </authorList>
    </citation>
    <scope>NUCLEOTIDE SEQUENCE</scope>
    <source>
        <strain evidence="8">CAU 1638</strain>
    </source>
</reference>
<protein>
    <submittedName>
        <fullName evidence="8">Methyl-accepting chemotaxis protein</fullName>
    </submittedName>
</protein>
<dbReference type="AlphaFoldDB" id="A0A9X2L442"/>
<gene>
    <name evidence="8" type="ORF">NM125_10005</name>
</gene>
<dbReference type="GO" id="GO:0004888">
    <property type="term" value="F:transmembrane signaling receptor activity"/>
    <property type="evidence" value="ECO:0007669"/>
    <property type="project" value="TreeGrafter"/>
</dbReference>
<comment type="caution">
    <text evidence="8">The sequence shown here is derived from an EMBL/GenBank/DDBJ whole genome shotgun (WGS) entry which is preliminary data.</text>
</comment>
<dbReference type="PANTHER" id="PTHR43531:SF11">
    <property type="entry name" value="METHYL-ACCEPTING CHEMOTAXIS PROTEIN 3"/>
    <property type="match status" value="1"/>
</dbReference>
<dbReference type="SMART" id="SM00283">
    <property type="entry name" value="MA"/>
    <property type="match status" value="1"/>
</dbReference>
<keyword evidence="6" id="KW-0812">Transmembrane</keyword>
<feature type="compositionally biased region" description="Polar residues" evidence="5">
    <location>
        <begin position="394"/>
        <end position="411"/>
    </location>
</feature>
<sequence length="588" mass="62889">MSSINNYLNNVSQGISDAEGSWTIGKRIFFLTASATVVTLILGAIALFSLNKIQNNTTSLSEVSFNEWGTAAAFETAVRKAGYEHLQFTNTNDVSYMESALSRFEKIYGEYAEFESYVEAHDLPVLEEKMQGLKEVIESYESNLQAYLNATLALENNTDPSELTKVSNALFEAERNAAVEYQELLDRSVAINEAAENGARALADNTQATVNNYVWIISVVALISVLGVMAFGFFVGRSINGTLKSIIERLRTGSDQVSVSSEQLSSASQQLAESASEQAASLQETTSSLEEMAAQIKQTDDNSSQAELAMNESKPLVENGVQAMQRMVQAMNEIKSSAQETSKIINTIDDIAFQTNLLALNAAVEAARAGEAGKGFAVVAEEVRNLAQRSAEAAQNTSELIQKSQASSDRGSSVAEEVSENLKAIEQSISSVSTLVVEISAASKEQAVGIEQMTSVMTEMDNVVQDNASSSEESASAAEELTSQANELNNIIVELVGLVGGGSSASIGNGSFIRNPEQQPATSSKAIRNGFANGNGHNGHSKGNGQQSRSGNGSKHEAHSNGHSNGSSKRVEAHELIPFEDDDDFSDF</sequence>
<evidence type="ECO:0000259" key="7">
    <source>
        <dbReference type="PROSITE" id="PS50111"/>
    </source>
</evidence>
<evidence type="ECO:0000313" key="8">
    <source>
        <dbReference type="EMBL" id="MCP9291907.1"/>
    </source>
</evidence>
<keyword evidence="1" id="KW-0145">Chemotaxis</keyword>
<name>A0A9X2L442_9BACT</name>
<proteinExistence type="inferred from homology"/>
<feature type="compositionally biased region" description="Low complexity" evidence="5">
    <location>
        <begin position="541"/>
        <end position="553"/>
    </location>
</feature>
<dbReference type="InterPro" id="IPR051310">
    <property type="entry name" value="MCP_chemotaxis"/>
</dbReference>
<feature type="region of interest" description="Disordered" evidence="5">
    <location>
        <begin position="394"/>
        <end position="415"/>
    </location>
</feature>
<feature type="compositionally biased region" description="Acidic residues" evidence="5">
    <location>
        <begin position="578"/>
        <end position="588"/>
    </location>
</feature>
<dbReference type="SUPFAM" id="SSF58104">
    <property type="entry name" value="Methyl-accepting chemotaxis protein (MCP) signaling domain"/>
    <property type="match status" value="1"/>
</dbReference>
<dbReference type="Proteomes" id="UP001139125">
    <property type="component" value="Unassembled WGS sequence"/>
</dbReference>
<dbReference type="GO" id="GO:0007165">
    <property type="term" value="P:signal transduction"/>
    <property type="evidence" value="ECO:0007669"/>
    <property type="project" value="UniProtKB-KW"/>
</dbReference>
<keyword evidence="4" id="KW-0175">Coiled coil</keyword>
<feature type="transmembrane region" description="Helical" evidence="6">
    <location>
        <begin position="213"/>
        <end position="235"/>
    </location>
</feature>
<feature type="domain" description="Methyl-accepting transducer" evidence="7">
    <location>
        <begin position="253"/>
        <end position="482"/>
    </location>
</feature>
<organism evidence="8 9">
    <name type="scientific">Gracilimonas sediminicola</name>
    <dbReference type="NCBI Taxonomy" id="2952158"/>
    <lineage>
        <taxon>Bacteria</taxon>
        <taxon>Pseudomonadati</taxon>
        <taxon>Balneolota</taxon>
        <taxon>Balneolia</taxon>
        <taxon>Balneolales</taxon>
        <taxon>Balneolaceae</taxon>
        <taxon>Gracilimonas</taxon>
    </lineage>
</organism>
<evidence type="ECO:0000256" key="2">
    <source>
        <dbReference type="ARBA" id="ARBA00029447"/>
    </source>
</evidence>
<feature type="transmembrane region" description="Helical" evidence="6">
    <location>
        <begin position="28"/>
        <end position="50"/>
    </location>
</feature>
<keyword evidence="9" id="KW-1185">Reference proteome</keyword>